<organism evidence="1 2">
    <name type="scientific">Meloidogyne enterolobii</name>
    <name type="common">Root-knot nematode worm</name>
    <name type="synonym">Meloidogyne mayaguensis</name>
    <dbReference type="NCBI Taxonomy" id="390850"/>
    <lineage>
        <taxon>Eukaryota</taxon>
        <taxon>Metazoa</taxon>
        <taxon>Ecdysozoa</taxon>
        <taxon>Nematoda</taxon>
        <taxon>Chromadorea</taxon>
        <taxon>Rhabditida</taxon>
        <taxon>Tylenchina</taxon>
        <taxon>Tylenchomorpha</taxon>
        <taxon>Tylenchoidea</taxon>
        <taxon>Meloidogynidae</taxon>
        <taxon>Meloidogyninae</taxon>
        <taxon>Meloidogyne</taxon>
    </lineage>
</organism>
<dbReference type="EMBL" id="CAJEWN010000040">
    <property type="protein sequence ID" value="CAD2148057.1"/>
    <property type="molecule type" value="Genomic_DNA"/>
</dbReference>
<proteinExistence type="predicted"/>
<comment type="caution">
    <text evidence="1">The sequence shown here is derived from an EMBL/GenBank/DDBJ whole genome shotgun (WGS) entry which is preliminary data.</text>
</comment>
<reference evidence="1 2" key="1">
    <citation type="submission" date="2020-08" db="EMBL/GenBank/DDBJ databases">
        <authorList>
            <person name="Koutsovoulos G."/>
            <person name="Danchin GJ E."/>
        </authorList>
    </citation>
    <scope>NUCLEOTIDE SEQUENCE [LARGE SCALE GENOMIC DNA]</scope>
</reference>
<dbReference type="AlphaFoldDB" id="A0A6V7U8T5"/>
<accession>A0A6V7U8T5</accession>
<sequence>MKGTSNSPNYLMPNNNQLIPTNSSKFVLSKEQLDQLTDQLKLLSVDDVDVKKVLKKLETLKNKQLSLANQSFMESNGLLGFVLSQIVNCNYDRSIDFKNFGSNILYPSSQFPFRFNKIKKRMGKSNIEKILDVNKLTANNLSKLLDKNLNTKQIDSVLTISKRITKQNQQILNEYGRR</sequence>
<evidence type="ECO:0000313" key="1">
    <source>
        <dbReference type="EMBL" id="CAD2148057.1"/>
    </source>
</evidence>
<gene>
    <name evidence="1" type="ORF">MENT_LOCUS9193</name>
</gene>
<name>A0A6V7U8T5_MELEN</name>
<protein>
    <submittedName>
        <fullName evidence="1">Uncharacterized protein</fullName>
    </submittedName>
</protein>
<dbReference type="Proteomes" id="UP000580250">
    <property type="component" value="Unassembled WGS sequence"/>
</dbReference>
<evidence type="ECO:0000313" key="2">
    <source>
        <dbReference type="Proteomes" id="UP000580250"/>
    </source>
</evidence>